<organism evidence="7">
    <name type="scientific">Saccharopolyspora sp</name>
    <dbReference type="NCBI Taxonomy" id="33915"/>
    <lineage>
        <taxon>Bacteria</taxon>
        <taxon>Bacillati</taxon>
        <taxon>Actinomycetota</taxon>
        <taxon>Actinomycetes</taxon>
        <taxon>Pseudonocardiales</taxon>
        <taxon>Pseudonocardiaceae</taxon>
        <taxon>Saccharopolyspora</taxon>
    </lineage>
</organism>
<dbReference type="Pfam" id="PF00486">
    <property type="entry name" value="Trans_reg_C"/>
    <property type="match status" value="1"/>
</dbReference>
<evidence type="ECO:0000256" key="4">
    <source>
        <dbReference type="ARBA" id="ARBA00023163"/>
    </source>
</evidence>
<gene>
    <name evidence="7" type="primary">kyaR1</name>
</gene>
<dbReference type="GO" id="GO:0006355">
    <property type="term" value="P:regulation of DNA-templated transcription"/>
    <property type="evidence" value="ECO:0007669"/>
    <property type="project" value="InterPro"/>
</dbReference>
<dbReference type="EMBL" id="MK251551">
    <property type="protein sequence ID" value="QDF63330.1"/>
    <property type="molecule type" value="Genomic_DNA"/>
</dbReference>
<dbReference type="InterPro" id="IPR001867">
    <property type="entry name" value="OmpR/PhoB-type_DNA-bd"/>
</dbReference>
<dbReference type="InterPro" id="IPR051677">
    <property type="entry name" value="AfsR-DnrI-RedD_regulator"/>
</dbReference>
<keyword evidence="4" id="KW-0804">Transcription</keyword>
<dbReference type="Gene3D" id="1.25.40.10">
    <property type="entry name" value="Tetratricopeptide repeat domain"/>
    <property type="match status" value="1"/>
</dbReference>
<dbReference type="Pfam" id="PF03704">
    <property type="entry name" value="BTAD"/>
    <property type="match status" value="1"/>
</dbReference>
<dbReference type="GO" id="GO:0000160">
    <property type="term" value="P:phosphorelay signal transduction system"/>
    <property type="evidence" value="ECO:0007669"/>
    <property type="project" value="InterPro"/>
</dbReference>
<dbReference type="SUPFAM" id="SSF46894">
    <property type="entry name" value="C-terminal effector domain of the bipartite response regulators"/>
    <property type="match status" value="1"/>
</dbReference>
<dbReference type="SUPFAM" id="SSF48452">
    <property type="entry name" value="TPR-like"/>
    <property type="match status" value="1"/>
</dbReference>
<name>A0A4Y6I1G4_9PSEU</name>
<keyword evidence="3 5" id="KW-0238">DNA-binding</keyword>
<dbReference type="CDD" id="cd15831">
    <property type="entry name" value="BTAD"/>
    <property type="match status" value="1"/>
</dbReference>
<dbReference type="InterPro" id="IPR005158">
    <property type="entry name" value="BTAD"/>
</dbReference>
<evidence type="ECO:0000256" key="5">
    <source>
        <dbReference type="PROSITE-ProRule" id="PRU01091"/>
    </source>
</evidence>
<evidence type="ECO:0000259" key="6">
    <source>
        <dbReference type="PROSITE" id="PS51755"/>
    </source>
</evidence>
<dbReference type="AlphaFoldDB" id="A0A4Y6I1G4"/>
<dbReference type="InterPro" id="IPR016032">
    <property type="entry name" value="Sig_transdc_resp-reg_C-effctor"/>
</dbReference>
<comment type="similarity">
    <text evidence="1">Belongs to the AfsR/DnrI/RedD regulatory family.</text>
</comment>
<feature type="DNA-binding region" description="OmpR/PhoB-type" evidence="5">
    <location>
        <begin position="1"/>
        <end position="98"/>
    </location>
</feature>
<evidence type="ECO:0000256" key="3">
    <source>
        <dbReference type="ARBA" id="ARBA00023125"/>
    </source>
</evidence>
<dbReference type="EMBL" id="MK251552">
    <property type="protein sequence ID" value="QDF63341.1"/>
    <property type="molecule type" value="Genomic_DNA"/>
</dbReference>
<dbReference type="Gene3D" id="1.10.10.10">
    <property type="entry name" value="Winged helix-like DNA-binding domain superfamily/Winged helix DNA-binding domain"/>
    <property type="match status" value="1"/>
</dbReference>
<dbReference type="PANTHER" id="PTHR35807:SF1">
    <property type="entry name" value="TRANSCRIPTIONAL REGULATOR REDD"/>
    <property type="match status" value="1"/>
</dbReference>
<protein>
    <submittedName>
        <fullName evidence="7">KyaR1</fullName>
    </submittedName>
</protein>
<evidence type="ECO:0000313" key="7">
    <source>
        <dbReference type="EMBL" id="QDF63330.1"/>
    </source>
</evidence>
<accession>A0A4Y6I1G4</accession>
<evidence type="ECO:0000256" key="2">
    <source>
        <dbReference type="ARBA" id="ARBA00023015"/>
    </source>
</evidence>
<proteinExistence type="inferred from homology"/>
<dbReference type="PANTHER" id="PTHR35807">
    <property type="entry name" value="TRANSCRIPTIONAL REGULATOR REDD-RELATED"/>
    <property type="match status" value="1"/>
</dbReference>
<evidence type="ECO:0000256" key="1">
    <source>
        <dbReference type="ARBA" id="ARBA00005820"/>
    </source>
</evidence>
<sequence>MMKPLSFHVLGPLTVGSGGRCLDVPGSRQRILLAALLVKFNQVVCVDELVDRIWDSRPPCRPRRALHTCLTRLRHAIADAPGAPDLIRTSSAGYTLQASAETLDFARFTELLVRARAAEAAHDRPRESAALGEALALWRGERALPDVASDSLHRDVVPGMHQQRIEALERRGELELELGHHRELIGELRALTSAHPFHERFWQQLLLALYRCGRKVEALLAYAELTSRIRDGLGVEPGPQLRDLHLAILRDDQVPPLHTAS</sequence>
<feature type="domain" description="OmpR/PhoB-type" evidence="6">
    <location>
        <begin position="1"/>
        <end position="98"/>
    </location>
</feature>
<dbReference type="InterPro" id="IPR011990">
    <property type="entry name" value="TPR-like_helical_dom_sf"/>
</dbReference>
<dbReference type="PROSITE" id="PS51755">
    <property type="entry name" value="OMPR_PHOB"/>
    <property type="match status" value="1"/>
</dbReference>
<reference evidence="7" key="1">
    <citation type="submission" date="2018-12" db="EMBL/GenBank/DDBJ databases">
        <authorList>
            <person name="Vikeli E."/>
            <person name="Widdick D.A."/>
            <person name="Batey S.F."/>
            <person name="Heine D."/>
            <person name="Holmes N.A."/>
            <person name="Bibb M.J."/>
            <person name="Pierce N."/>
            <person name="Hutchings M.I."/>
            <person name="Wilkinson B."/>
        </authorList>
    </citation>
    <scope>NUCLEOTIDE SEQUENCE</scope>
    <source>
        <strain evidence="7">KY3</strain>
        <strain evidence="8">KY7</strain>
    </source>
</reference>
<dbReference type="SMART" id="SM00862">
    <property type="entry name" value="Trans_reg_C"/>
    <property type="match status" value="1"/>
</dbReference>
<dbReference type="SMART" id="SM01043">
    <property type="entry name" value="BTAD"/>
    <property type="match status" value="1"/>
</dbReference>
<dbReference type="GO" id="GO:0003677">
    <property type="term" value="F:DNA binding"/>
    <property type="evidence" value="ECO:0007669"/>
    <property type="project" value="UniProtKB-UniRule"/>
</dbReference>
<dbReference type="InterPro" id="IPR036388">
    <property type="entry name" value="WH-like_DNA-bd_sf"/>
</dbReference>
<keyword evidence="2" id="KW-0805">Transcription regulation</keyword>
<evidence type="ECO:0000313" key="8">
    <source>
        <dbReference type="EMBL" id="QDF63341.1"/>
    </source>
</evidence>